<protein>
    <submittedName>
        <fullName evidence="2">Uncharacterized protein</fullName>
    </submittedName>
</protein>
<proteinExistence type="predicted"/>
<feature type="compositionally biased region" description="Basic and acidic residues" evidence="1">
    <location>
        <begin position="450"/>
        <end position="459"/>
    </location>
</feature>
<feature type="compositionally biased region" description="Polar residues" evidence="1">
    <location>
        <begin position="238"/>
        <end position="249"/>
    </location>
</feature>
<feature type="compositionally biased region" description="Basic and acidic residues" evidence="1">
    <location>
        <begin position="364"/>
        <end position="379"/>
    </location>
</feature>
<reference evidence="2 3" key="1">
    <citation type="submission" date="2024-05" db="EMBL/GenBank/DDBJ databases">
        <title>Genome sequencing and assembly of Indian major carp, Cirrhinus mrigala (Hamilton, 1822).</title>
        <authorList>
            <person name="Mohindra V."/>
            <person name="Chowdhury L.M."/>
            <person name="Lal K."/>
            <person name="Jena J.K."/>
        </authorList>
    </citation>
    <scope>NUCLEOTIDE SEQUENCE [LARGE SCALE GENOMIC DNA]</scope>
    <source>
        <strain evidence="2">CM1030</strain>
        <tissue evidence="2">Blood</tissue>
    </source>
</reference>
<comment type="caution">
    <text evidence="2">The sequence shown here is derived from an EMBL/GenBank/DDBJ whole genome shotgun (WGS) entry which is preliminary data.</text>
</comment>
<feature type="region of interest" description="Disordered" evidence="1">
    <location>
        <begin position="191"/>
        <end position="210"/>
    </location>
</feature>
<dbReference type="EMBL" id="JAMKFB020000008">
    <property type="protein sequence ID" value="KAL0186147.1"/>
    <property type="molecule type" value="Genomic_DNA"/>
</dbReference>
<feature type="region of interest" description="Disordered" evidence="1">
    <location>
        <begin position="353"/>
        <end position="537"/>
    </location>
</feature>
<evidence type="ECO:0000256" key="1">
    <source>
        <dbReference type="SAM" id="MobiDB-lite"/>
    </source>
</evidence>
<feature type="compositionally biased region" description="Acidic residues" evidence="1">
    <location>
        <begin position="51"/>
        <end position="64"/>
    </location>
</feature>
<keyword evidence="3" id="KW-1185">Reference proteome</keyword>
<organism evidence="2 3">
    <name type="scientific">Cirrhinus mrigala</name>
    <name type="common">Mrigala</name>
    <dbReference type="NCBI Taxonomy" id="683832"/>
    <lineage>
        <taxon>Eukaryota</taxon>
        <taxon>Metazoa</taxon>
        <taxon>Chordata</taxon>
        <taxon>Craniata</taxon>
        <taxon>Vertebrata</taxon>
        <taxon>Euteleostomi</taxon>
        <taxon>Actinopterygii</taxon>
        <taxon>Neopterygii</taxon>
        <taxon>Teleostei</taxon>
        <taxon>Ostariophysi</taxon>
        <taxon>Cypriniformes</taxon>
        <taxon>Cyprinidae</taxon>
        <taxon>Labeoninae</taxon>
        <taxon>Labeonini</taxon>
        <taxon>Cirrhinus</taxon>
    </lineage>
</organism>
<dbReference type="Proteomes" id="UP001529510">
    <property type="component" value="Unassembled WGS sequence"/>
</dbReference>
<feature type="compositionally biased region" description="Low complexity" evidence="1">
    <location>
        <begin position="25"/>
        <end position="35"/>
    </location>
</feature>
<dbReference type="AlphaFoldDB" id="A0ABD0QJT0"/>
<feature type="region of interest" description="Disordered" evidence="1">
    <location>
        <begin position="1"/>
        <end position="131"/>
    </location>
</feature>
<accession>A0ABD0QJT0</accession>
<evidence type="ECO:0000313" key="3">
    <source>
        <dbReference type="Proteomes" id="UP001529510"/>
    </source>
</evidence>
<gene>
    <name evidence="2" type="ORF">M9458_017817</name>
</gene>
<feature type="non-terminal residue" evidence="2">
    <location>
        <position position="1"/>
    </location>
</feature>
<feature type="compositionally biased region" description="Polar residues" evidence="1">
    <location>
        <begin position="380"/>
        <end position="392"/>
    </location>
</feature>
<feature type="compositionally biased region" description="Polar residues" evidence="1">
    <location>
        <begin position="527"/>
        <end position="537"/>
    </location>
</feature>
<name>A0ABD0QJT0_CIRMR</name>
<evidence type="ECO:0000313" key="2">
    <source>
        <dbReference type="EMBL" id="KAL0186147.1"/>
    </source>
</evidence>
<feature type="non-terminal residue" evidence="2">
    <location>
        <position position="537"/>
    </location>
</feature>
<feature type="compositionally biased region" description="Polar residues" evidence="1">
    <location>
        <begin position="353"/>
        <end position="363"/>
    </location>
</feature>
<sequence>PIPELLEAPLRDVSITATRETQEPSSTSLSSGSSSEFDEADAWDFFQQASQEDEDDLEDEEEYDPYVHASKMPIVVKQDEEDELIGRDRVHSGPLVIPMTAPSTEPVSLESRDSSPYLHLSEKDEGLDPIPRRSLIKSTFYCSSEQLSPMSARHMTLRDKVQAKKQERGRKPLRASLSGRLNEPLIEYVEDSPDIEANRNQRRGSMHSSILKSSSFDCGVSAAHPNLHTQRRSRSLDVYTQRSPASSELTVEGEDEHDVEESQKPVTDEEEEKTEDVQVRRKLCRRSAFLSKKGPVIVRKVKAEFHDPKEGHQLVLQSSCEDDNQLQITETETRHLDDQESVDGSQLSLACSLDQASEASSRIGSHEELSHRHHHDETFRSSGKTSPCSLLQDSEDEDMERVLRSLRQDLPQAPPRRRTNSSSSGLNEMRKSDILLRRSSSAVPVQAAKQGRESKELLQRHASAPALQDKPPSGKSSKPGFMKIFRKHSWASHSSPQLEGSERKQTEGASSQPKTPLLTLRKKMRASASSITKLFIR</sequence>
<feature type="region of interest" description="Disordered" evidence="1">
    <location>
        <begin position="217"/>
        <end position="278"/>
    </location>
</feature>